<proteinExistence type="predicted"/>
<accession>A0A0C7QTV7</accession>
<reference evidence="1 2" key="1">
    <citation type="submission" date="2015-01" db="EMBL/GenBank/DDBJ databases">
        <authorList>
            <person name="Aslett A.Martin."/>
            <person name="De Silva Nishadi"/>
        </authorList>
    </citation>
    <scope>NUCLEOTIDE SEQUENCE [LARGE SCALE GENOMIC DNA]</scope>
    <source>
        <strain evidence="1 2">R28058</strain>
    </source>
</reference>
<dbReference type="EMBL" id="CEKZ01000003">
    <property type="protein sequence ID" value="CEQ04072.1"/>
    <property type="molecule type" value="Genomic_DNA"/>
</dbReference>
<organism evidence="1 2">
    <name type="scientific">Paraclostridium sordellii</name>
    <name type="common">Clostridium sordellii</name>
    <dbReference type="NCBI Taxonomy" id="1505"/>
    <lineage>
        <taxon>Bacteria</taxon>
        <taxon>Bacillati</taxon>
        <taxon>Bacillota</taxon>
        <taxon>Clostridia</taxon>
        <taxon>Peptostreptococcales</taxon>
        <taxon>Peptostreptococcaceae</taxon>
        <taxon>Paraclostridium</taxon>
    </lineage>
</organism>
<name>A0A0C7QTV7_PARSO</name>
<dbReference type="AlphaFoldDB" id="A0A0C7QTV7"/>
<dbReference type="OrthoDB" id="9895325at2"/>
<dbReference type="RefSeq" id="WP_055342136.1">
    <property type="nucleotide sequence ID" value="NZ_CEKZ01000003.1"/>
</dbReference>
<evidence type="ECO:0000313" key="2">
    <source>
        <dbReference type="Proteomes" id="UP000049127"/>
    </source>
</evidence>
<sequence length="59" mass="6852">MSNTRGKSELREDLRINVSFKSLDVDEVELYEWIKKSSKGVGPSGFIKMHMFKLMNESK</sequence>
<evidence type="ECO:0000313" key="1">
    <source>
        <dbReference type="EMBL" id="CEQ04072.1"/>
    </source>
</evidence>
<dbReference type="Proteomes" id="UP000049127">
    <property type="component" value="Unassembled WGS sequence"/>
</dbReference>
<protein>
    <submittedName>
        <fullName evidence="1">Uncharacterized protein</fullName>
    </submittedName>
</protein>
<gene>
    <name evidence="1" type="ORF">R28058_18051</name>
</gene>